<keyword evidence="6" id="KW-0732">Signal</keyword>
<comment type="similarity">
    <text evidence="2">Belongs to the CNF-like-inhibitor family.</text>
</comment>
<feature type="chain" id="PRO_5004771550" description="Phospholipase A2 inhibitor N-terminal domain-containing protein" evidence="6">
    <location>
        <begin position="23"/>
        <end position="171"/>
    </location>
</feature>
<accession>V8NGT4</accession>
<protein>
    <recommendedName>
        <fullName evidence="7">Phospholipase A2 inhibitor N-terminal domain-containing protein</fullName>
    </recommendedName>
</protein>
<dbReference type="OrthoDB" id="9050086at2759"/>
<evidence type="ECO:0000256" key="3">
    <source>
        <dbReference type="ARBA" id="ARBA00022525"/>
    </source>
</evidence>
<dbReference type="InterPro" id="IPR045860">
    <property type="entry name" value="Snake_toxin-like_sf"/>
</dbReference>
<dbReference type="PANTHER" id="PTHR20914">
    <property type="entry name" value="LY6/PLAUR DOMAIN-CONTAINING PROTEIN 8"/>
    <property type="match status" value="1"/>
</dbReference>
<sequence length="171" mass="18643">MKSLLFCCLFGTFLATAPVSVSFISRTCGTSDTCSLNYVETSPHNEVTVRSRRTCCTGEECKTLPPPVLPLQVNQPNNLQCPGCIGFASKECTEHLVSCRGTENQCLSIIGKEFGSCHSCGICHNVGKDCEGHVEECTSPEDQCGTVLLEISPVLAFSPEKVVWLDWLYEI</sequence>
<keyword evidence="4" id="KW-0593">Phospholipase A2 inhibitor</keyword>
<dbReference type="PANTHER" id="PTHR20914:SF30">
    <property type="entry name" value="LY6_PLAUR DOMAIN CONTAINING 9"/>
    <property type="match status" value="1"/>
</dbReference>
<feature type="domain" description="Phospholipase A2 inhibitor N-terminal" evidence="7">
    <location>
        <begin position="7"/>
        <end position="63"/>
    </location>
</feature>
<keyword evidence="9" id="KW-1185">Reference proteome</keyword>
<comment type="subcellular location">
    <subcellularLocation>
        <location evidence="1">Secreted</location>
    </subcellularLocation>
</comment>
<dbReference type="InterPro" id="IPR050918">
    <property type="entry name" value="CNF-like_PLA2_Inhibitor"/>
</dbReference>
<evidence type="ECO:0000313" key="8">
    <source>
        <dbReference type="EMBL" id="ETE61166.1"/>
    </source>
</evidence>
<evidence type="ECO:0000256" key="2">
    <source>
        <dbReference type="ARBA" id="ARBA00006570"/>
    </source>
</evidence>
<dbReference type="GO" id="GO:0005576">
    <property type="term" value="C:extracellular region"/>
    <property type="evidence" value="ECO:0007669"/>
    <property type="project" value="UniProtKB-SubCell"/>
</dbReference>
<dbReference type="GO" id="GO:0019834">
    <property type="term" value="F:phospholipase A2 inhibitor activity"/>
    <property type="evidence" value="ECO:0007669"/>
    <property type="project" value="UniProtKB-KW"/>
</dbReference>
<feature type="signal peptide" evidence="6">
    <location>
        <begin position="1"/>
        <end position="22"/>
    </location>
</feature>
<dbReference type="Pfam" id="PF02988">
    <property type="entry name" value="PLA2_inh"/>
    <property type="match status" value="2"/>
</dbReference>
<dbReference type="Proteomes" id="UP000018936">
    <property type="component" value="Unassembled WGS sequence"/>
</dbReference>
<evidence type="ECO:0000256" key="5">
    <source>
        <dbReference type="ARBA" id="ARBA00023157"/>
    </source>
</evidence>
<keyword evidence="3" id="KW-0964">Secreted</keyword>
<feature type="domain" description="Phospholipase A2 inhibitor N-terminal" evidence="7">
    <location>
        <begin position="118"/>
        <end position="152"/>
    </location>
</feature>
<comment type="caution">
    <text evidence="8">The sequence shown here is derived from an EMBL/GenBank/DDBJ whole genome shotgun (WGS) entry which is preliminary data.</text>
</comment>
<evidence type="ECO:0000256" key="1">
    <source>
        <dbReference type="ARBA" id="ARBA00004613"/>
    </source>
</evidence>
<proteinExistence type="inferred from homology"/>
<keyword evidence="5" id="KW-1015">Disulfide bond</keyword>
<dbReference type="EMBL" id="AZIM01004127">
    <property type="protein sequence ID" value="ETE61166.1"/>
    <property type="molecule type" value="Genomic_DNA"/>
</dbReference>
<evidence type="ECO:0000256" key="4">
    <source>
        <dbReference type="ARBA" id="ARBA00023005"/>
    </source>
</evidence>
<reference evidence="8 9" key="1">
    <citation type="journal article" date="2013" name="Proc. Natl. Acad. Sci. U.S.A.">
        <title>The king cobra genome reveals dynamic gene evolution and adaptation in the snake venom system.</title>
        <authorList>
            <person name="Vonk F.J."/>
            <person name="Casewell N.R."/>
            <person name="Henkel C.V."/>
            <person name="Heimberg A.M."/>
            <person name="Jansen H.J."/>
            <person name="McCleary R.J."/>
            <person name="Kerkkamp H.M."/>
            <person name="Vos R.A."/>
            <person name="Guerreiro I."/>
            <person name="Calvete J.J."/>
            <person name="Wuster W."/>
            <person name="Woods A.E."/>
            <person name="Logan J.M."/>
            <person name="Harrison R.A."/>
            <person name="Castoe T.A."/>
            <person name="de Koning A.P."/>
            <person name="Pollock D.D."/>
            <person name="Yandell M."/>
            <person name="Calderon D."/>
            <person name="Renjifo C."/>
            <person name="Currier R.B."/>
            <person name="Salgado D."/>
            <person name="Pla D."/>
            <person name="Sanz L."/>
            <person name="Hyder A.S."/>
            <person name="Ribeiro J.M."/>
            <person name="Arntzen J.W."/>
            <person name="van den Thillart G.E."/>
            <person name="Boetzer M."/>
            <person name="Pirovano W."/>
            <person name="Dirks R.P."/>
            <person name="Spaink H.P."/>
            <person name="Duboule D."/>
            <person name="McGlinn E."/>
            <person name="Kini R.M."/>
            <person name="Richardson M.K."/>
        </authorList>
    </citation>
    <scope>NUCLEOTIDE SEQUENCE</scope>
    <source>
        <tissue evidence="8">Blood</tissue>
    </source>
</reference>
<dbReference type="Gene3D" id="2.10.60.10">
    <property type="entry name" value="CD59"/>
    <property type="match status" value="1"/>
</dbReference>
<organism evidence="8 9">
    <name type="scientific">Ophiophagus hannah</name>
    <name type="common">King cobra</name>
    <name type="synonym">Naja hannah</name>
    <dbReference type="NCBI Taxonomy" id="8665"/>
    <lineage>
        <taxon>Eukaryota</taxon>
        <taxon>Metazoa</taxon>
        <taxon>Chordata</taxon>
        <taxon>Craniata</taxon>
        <taxon>Vertebrata</taxon>
        <taxon>Euteleostomi</taxon>
        <taxon>Lepidosauria</taxon>
        <taxon>Squamata</taxon>
        <taxon>Bifurcata</taxon>
        <taxon>Unidentata</taxon>
        <taxon>Episquamata</taxon>
        <taxon>Toxicofera</taxon>
        <taxon>Serpentes</taxon>
        <taxon>Colubroidea</taxon>
        <taxon>Elapidae</taxon>
        <taxon>Elapinae</taxon>
        <taxon>Ophiophagus</taxon>
    </lineage>
</organism>
<name>V8NGT4_OPHHA</name>
<dbReference type="InterPro" id="IPR004126">
    <property type="entry name" value="PLipase_A2_inh_N"/>
</dbReference>
<gene>
    <name evidence="8" type="ORF">L345_13086</name>
</gene>
<evidence type="ECO:0000259" key="7">
    <source>
        <dbReference type="Pfam" id="PF02988"/>
    </source>
</evidence>
<evidence type="ECO:0000313" key="9">
    <source>
        <dbReference type="Proteomes" id="UP000018936"/>
    </source>
</evidence>
<evidence type="ECO:0000256" key="6">
    <source>
        <dbReference type="SAM" id="SignalP"/>
    </source>
</evidence>
<dbReference type="AlphaFoldDB" id="V8NGT4"/>